<evidence type="ECO:0000313" key="1">
    <source>
        <dbReference type="EMBL" id="GEU63168.1"/>
    </source>
</evidence>
<dbReference type="EMBL" id="BKCJ010004801">
    <property type="protein sequence ID" value="GEU63168.1"/>
    <property type="molecule type" value="Genomic_DNA"/>
</dbReference>
<accession>A0A6L2LN90</accession>
<organism evidence="1">
    <name type="scientific">Tanacetum cinerariifolium</name>
    <name type="common">Dalmatian daisy</name>
    <name type="synonym">Chrysanthemum cinerariifolium</name>
    <dbReference type="NCBI Taxonomy" id="118510"/>
    <lineage>
        <taxon>Eukaryota</taxon>
        <taxon>Viridiplantae</taxon>
        <taxon>Streptophyta</taxon>
        <taxon>Embryophyta</taxon>
        <taxon>Tracheophyta</taxon>
        <taxon>Spermatophyta</taxon>
        <taxon>Magnoliopsida</taxon>
        <taxon>eudicotyledons</taxon>
        <taxon>Gunneridae</taxon>
        <taxon>Pentapetalae</taxon>
        <taxon>asterids</taxon>
        <taxon>campanulids</taxon>
        <taxon>Asterales</taxon>
        <taxon>Asteraceae</taxon>
        <taxon>Asteroideae</taxon>
        <taxon>Anthemideae</taxon>
        <taxon>Anthemidinae</taxon>
        <taxon>Tanacetum</taxon>
    </lineage>
</organism>
<dbReference type="PANTHER" id="PTHR33067:SF9">
    <property type="entry name" value="RNA-DIRECTED DNA POLYMERASE"/>
    <property type="match status" value="1"/>
</dbReference>
<sequence>MISNEFAVKLCLDHEVKSGNKVVKKELIVTLRGEIYFVKFIIYPEEDDVEPGVVFGRSFLCLTKAIANFMTGTVTIYPELDPFLVSYEEEEKIGDDWDLLLDDLDFGDILDIEELMFCSLCVRWGRVEEAEEKRWLSIFVKDTLYWRRRDLINLNALAYTGSDINVMPYRAYKELGREEVHNVKKDITMLNHSKAEPIGILRDVLCQVGVSTIIAKFLILYMPLDSDTPILVGRGLLYTCDSILNTIDMITSTFDGICHQTFRAAKTSLDATEIDNDDEEEYAIQRNIFEAPIYRPKPARYLNYSRGKGVMVDAAAALSAGISQSRLSSGPAPSFRDVSSDAIHTDFFLLFAILLCV</sequence>
<proteinExistence type="predicted"/>
<dbReference type="AlphaFoldDB" id="A0A6L2LN90"/>
<name>A0A6L2LN90_TANCI</name>
<gene>
    <name evidence="1" type="ORF">Tci_035146</name>
</gene>
<protein>
    <submittedName>
        <fullName evidence="1">Uncharacterized protein</fullName>
    </submittedName>
</protein>
<dbReference type="InterPro" id="IPR021109">
    <property type="entry name" value="Peptidase_aspartic_dom_sf"/>
</dbReference>
<dbReference type="PANTHER" id="PTHR33067">
    <property type="entry name" value="RNA-DIRECTED DNA POLYMERASE-RELATED"/>
    <property type="match status" value="1"/>
</dbReference>
<reference evidence="1" key="1">
    <citation type="journal article" date="2019" name="Sci. Rep.">
        <title>Draft genome of Tanacetum cinerariifolium, the natural source of mosquito coil.</title>
        <authorList>
            <person name="Yamashiro T."/>
            <person name="Shiraishi A."/>
            <person name="Satake H."/>
            <person name="Nakayama K."/>
        </authorList>
    </citation>
    <scope>NUCLEOTIDE SEQUENCE</scope>
</reference>
<dbReference type="Gene3D" id="2.40.70.10">
    <property type="entry name" value="Acid Proteases"/>
    <property type="match status" value="1"/>
</dbReference>
<comment type="caution">
    <text evidence="1">The sequence shown here is derived from an EMBL/GenBank/DDBJ whole genome shotgun (WGS) entry which is preliminary data.</text>
</comment>